<dbReference type="SUPFAM" id="SSF52743">
    <property type="entry name" value="Subtilisin-like"/>
    <property type="match status" value="1"/>
</dbReference>
<dbReference type="PANTHER" id="PTHR14218">
    <property type="entry name" value="PROTEASE S8 TRIPEPTIDYL PEPTIDASE I CLN2"/>
    <property type="match status" value="1"/>
</dbReference>
<keyword evidence="13" id="KW-0865">Zymogen</keyword>
<evidence type="ECO:0000256" key="8">
    <source>
        <dbReference type="ARBA" id="ARBA00022729"/>
    </source>
</evidence>
<evidence type="ECO:0000313" key="18">
    <source>
        <dbReference type="EMBL" id="EJT99514.1"/>
    </source>
</evidence>
<keyword evidence="8 16" id="KW-0732">Signal</keyword>
<keyword evidence="12" id="KW-0843">Virulence</keyword>
<dbReference type="CDD" id="cd04056">
    <property type="entry name" value="Peptidases_S53"/>
    <property type="match status" value="1"/>
</dbReference>
<sequence length="586" mass="63179">MIFIQLLFWALTFSGSALAWQSFLVKESVSVIPRGWTTSSRAPPDHLLRLQIGLRQADPTSLYDALANISDPRHVQYGQHLEKEQVEALVRPHPDASESIEAWLSHHGIPAGSVSRNGAGDWLSIEVPVHKAEHMLDAEYRIFEHEDGSSIVRCSSWSLPADLYEHVEFIQPTTMFARLKPQRSFVHSVSPGIVLANPIDCSHYVTPDCIKELYGIGSYRPNSSAPNHLGIAGYLESYANVNDTTFFYQEFAPKAFADDFTFSVELINNGFNDQSEMAASLEGNLDVQYGGSLSFPIPNTYYSTGGSPPFNPSSGTPQNTNEPYAEFLSYILNKSNSELPTVLSTSYGDEEQTVPYSYAVSVCNLFAQLGARGVSVLFSSGDGGVGDGKGPGQDSLTCISIDGNYTPMFLPFFPATCPYVTAVGATSGVPETAASFSGGGFSNYFSRPYWQEGAVNAYTPQIPSSYSGFYNASGRAYPDVSAQGDNFIIRQSGNLTTGFGTSCSAPTLSSIIALLNDFLMARGKAPLGFLNPWLYIIGSTGFNDIVTGTNPGCGKNGFSAAVGWDPITGVGTPNVTRLMSLLSLSL</sequence>
<comment type="function">
    <text evidence="2">Secreted tripeptidyl-peptidase which degrades proteins at acidic pHs and is involved in virulence.</text>
</comment>
<dbReference type="AlphaFoldDB" id="M5FV78"/>
<keyword evidence="9 15" id="KW-0378">Hydrolase</keyword>
<dbReference type="InterPro" id="IPR000209">
    <property type="entry name" value="Peptidase_S8/S53_dom"/>
</dbReference>
<dbReference type="InterPro" id="IPR050819">
    <property type="entry name" value="Tripeptidyl-peptidase_I"/>
</dbReference>
<feature type="active site" description="Charge relay system" evidence="15">
    <location>
        <position position="286"/>
    </location>
</feature>
<evidence type="ECO:0000256" key="14">
    <source>
        <dbReference type="ARBA" id="ARBA00023180"/>
    </source>
</evidence>
<evidence type="ECO:0000256" key="6">
    <source>
        <dbReference type="ARBA" id="ARBA00022670"/>
    </source>
</evidence>
<evidence type="ECO:0000256" key="1">
    <source>
        <dbReference type="ARBA" id="ARBA00001910"/>
    </source>
</evidence>
<feature type="binding site" evidence="15">
    <location>
        <position position="565"/>
    </location>
    <ligand>
        <name>Ca(2+)</name>
        <dbReference type="ChEBI" id="CHEBI:29108"/>
    </ligand>
</feature>
<dbReference type="GO" id="GO:0046872">
    <property type="term" value="F:metal ion binding"/>
    <property type="evidence" value="ECO:0007669"/>
    <property type="project" value="UniProtKB-UniRule"/>
</dbReference>
<feature type="chain" id="PRO_5004067340" description="tripeptidyl-peptidase II" evidence="16">
    <location>
        <begin position="20"/>
        <end position="586"/>
    </location>
</feature>
<evidence type="ECO:0000313" key="19">
    <source>
        <dbReference type="Proteomes" id="UP000030653"/>
    </source>
</evidence>
<feature type="binding site" evidence="15">
    <location>
        <position position="545"/>
    </location>
    <ligand>
        <name>Ca(2+)</name>
        <dbReference type="ChEBI" id="CHEBI:29108"/>
    </ligand>
</feature>
<evidence type="ECO:0000256" key="11">
    <source>
        <dbReference type="ARBA" id="ARBA00022837"/>
    </source>
</evidence>
<evidence type="ECO:0000256" key="13">
    <source>
        <dbReference type="ARBA" id="ARBA00023145"/>
    </source>
</evidence>
<dbReference type="HOGENOM" id="CLU_013783_3_0_1"/>
<evidence type="ECO:0000256" key="5">
    <source>
        <dbReference type="ARBA" id="ARBA00022525"/>
    </source>
</evidence>
<dbReference type="PANTHER" id="PTHR14218:SF15">
    <property type="entry name" value="TRIPEPTIDYL-PEPTIDASE 1"/>
    <property type="match status" value="1"/>
</dbReference>
<proteinExistence type="predicted"/>
<feature type="domain" description="Peptidase S53" evidence="17">
    <location>
        <begin position="204"/>
        <end position="585"/>
    </location>
</feature>
<dbReference type="PROSITE" id="PS51695">
    <property type="entry name" value="SEDOLISIN"/>
    <property type="match status" value="1"/>
</dbReference>
<dbReference type="GO" id="GO:0006508">
    <property type="term" value="P:proteolysis"/>
    <property type="evidence" value="ECO:0007669"/>
    <property type="project" value="UniProtKB-KW"/>
</dbReference>
<feature type="active site" description="Charge relay system" evidence="15">
    <location>
        <position position="282"/>
    </location>
</feature>
<evidence type="ECO:0000256" key="16">
    <source>
        <dbReference type="SAM" id="SignalP"/>
    </source>
</evidence>
<evidence type="ECO:0000256" key="9">
    <source>
        <dbReference type="ARBA" id="ARBA00022801"/>
    </source>
</evidence>
<dbReference type="CDD" id="cd11377">
    <property type="entry name" value="Pro-peptidase_S53"/>
    <property type="match status" value="1"/>
</dbReference>
<evidence type="ECO:0000259" key="17">
    <source>
        <dbReference type="PROSITE" id="PS51695"/>
    </source>
</evidence>
<dbReference type="GeneID" id="63688384"/>
<dbReference type="GO" id="GO:0004252">
    <property type="term" value="F:serine-type endopeptidase activity"/>
    <property type="evidence" value="ECO:0007669"/>
    <property type="project" value="UniProtKB-UniRule"/>
</dbReference>
<reference evidence="18 19" key="1">
    <citation type="journal article" date="2012" name="Science">
        <title>The Paleozoic origin of enzymatic lignin decomposition reconstructed from 31 fungal genomes.</title>
        <authorList>
            <person name="Floudas D."/>
            <person name="Binder M."/>
            <person name="Riley R."/>
            <person name="Barry K."/>
            <person name="Blanchette R.A."/>
            <person name="Henrissat B."/>
            <person name="Martinez A.T."/>
            <person name="Otillar R."/>
            <person name="Spatafora J.W."/>
            <person name="Yadav J.S."/>
            <person name="Aerts A."/>
            <person name="Benoit I."/>
            <person name="Boyd A."/>
            <person name="Carlson A."/>
            <person name="Copeland A."/>
            <person name="Coutinho P.M."/>
            <person name="de Vries R.P."/>
            <person name="Ferreira P."/>
            <person name="Findley K."/>
            <person name="Foster B."/>
            <person name="Gaskell J."/>
            <person name="Glotzer D."/>
            <person name="Gorecki P."/>
            <person name="Heitman J."/>
            <person name="Hesse C."/>
            <person name="Hori C."/>
            <person name="Igarashi K."/>
            <person name="Jurgens J.A."/>
            <person name="Kallen N."/>
            <person name="Kersten P."/>
            <person name="Kohler A."/>
            <person name="Kuees U."/>
            <person name="Kumar T.K.A."/>
            <person name="Kuo A."/>
            <person name="LaButti K."/>
            <person name="Larrondo L.F."/>
            <person name="Lindquist E."/>
            <person name="Ling A."/>
            <person name="Lombard V."/>
            <person name="Lucas S."/>
            <person name="Lundell T."/>
            <person name="Martin R."/>
            <person name="McLaughlin D.J."/>
            <person name="Morgenstern I."/>
            <person name="Morin E."/>
            <person name="Murat C."/>
            <person name="Nagy L.G."/>
            <person name="Nolan M."/>
            <person name="Ohm R.A."/>
            <person name="Patyshakuliyeva A."/>
            <person name="Rokas A."/>
            <person name="Ruiz-Duenas F.J."/>
            <person name="Sabat G."/>
            <person name="Salamov A."/>
            <person name="Samejima M."/>
            <person name="Schmutz J."/>
            <person name="Slot J.C."/>
            <person name="St John F."/>
            <person name="Stenlid J."/>
            <person name="Sun H."/>
            <person name="Sun S."/>
            <person name="Syed K."/>
            <person name="Tsang A."/>
            <person name="Wiebenga A."/>
            <person name="Young D."/>
            <person name="Pisabarro A."/>
            <person name="Eastwood D.C."/>
            <person name="Martin F."/>
            <person name="Cullen D."/>
            <person name="Grigoriev I.V."/>
            <person name="Hibbett D.S."/>
        </authorList>
    </citation>
    <scope>NUCLEOTIDE SEQUENCE [LARGE SCALE GENOMIC DNA]</scope>
    <source>
        <strain evidence="18 19">DJM-731 SS1</strain>
    </source>
</reference>
<dbReference type="STRING" id="1858805.M5FV78"/>
<feature type="signal peptide" evidence="16">
    <location>
        <begin position="1"/>
        <end position="19"/>
    </location>
</feature>
<comment type="catalytic activity">
    <reaction evidence="1">
        <text>Release of an N-terminal tripeptide from a polypeptide.</text>
        <dbReference type="EC" id="3.4.14.10"/>
    </reaction>
</comment>
<dbReference type="InterPro" id="IPR036852">
    <property type="entry name" value="Peptidase_S8/S53_dom_sf"/>
</dbReference>
<protein>
    <recommendedName>
        <fullName evidence="4">tripeptidyl-peptidase II</fullName>
        <ecNumber evidence="4">3.4.14.10</ecNumber>
    </recommendedName>
</protein>
<keyword evidence="11 15" id="KW-0106">Calcium</keyword>
<dbReference type="RefSeq" id="XP_040626412.1">
    <property type="nucleotide sequence ID" value="XM_040773322.1"/>
</dbReference>
<dbReference type="SUPFAM" id="SSF54897">
    <property type="entry name" value="Protease propeptides/inhibitors"/>
    <property type="match status" value="1"/>
</dbReference>
<dbReference type="InterPro" id="IPR030400">
    <property type="entry name" value="Sedolisin_dom"/>
</dbReference>
<dbReference type="OrthoDB" id="409122at2759"/>
<dbReference type="Gene3D" id="3.40.50.200">
    <property type="entry name" value="Peptidase S8/S53 domain"/>
    <property type="match status" value="1"/>
</dbReference>
<feature type="active site" description="Charge relay system" evidence="15">
    <location>
        <position position="502"/>
    </location>
</feature>
<dbReference type="InterPro" id="IPR015366">
    <property type="entry name" value="S53_propep"/>
</dbReference>
<evidence type="ECO:0000256" key="3">
    <source>
        <dbReference type="ARBA" id="ARBA00004239"/>
    </source>
</evidence>
<feature type="binding site" evidence="15">
    <location>
        <position position="563"/>
    </location>
    <ligand>
        <name>Ca(2+)</name>
        <dbReference type="ChEBI" id="CHEBI:29108"/>
    </ligand>
</feature>
<keyword evidence="6 15" id="KW-0645">Protease</keyword>
<evidence type="ECO:0000256" key="12">
    <source>
        <dbReference type="ARBA" id="ARBA00023026"/>
    </source>
</evidence>
<accession>M5FV78</accession>
<feature type="binding site" evidence="15">
    <location>
        <position position="544"/>
    </location>
    <ligand>
        <name>Ca(2+)</name>
        <dbReference type="ChEBI" id="CHEBI:29108"/>
    </ligand>
</feature>
<dbReference type="Pfam" id="PF09286">
    <property type="entry name" value="Pro-kuma_activ"/>
    <property type="match status" value="1"/>
</dbReference>
<dbReference type="FunFam" id="3.40.50.200:FF:000015">
    <property type="entry name" value="Tripeptidyl peptidase A"/>
    <property type="match status" value="1"/>
</dbReference>
<dbReference type="OMA" id="EKHAWVE"/>
<evidence type="ECO:0000256" key="15">
    <source>
        <dbReference type="PROSITE-ProRule" id="PRU01032"/>
    </source>
</evidence>
<dbReference type="GO" id="GO:0008240">
    <property type="term" value="F:tripeptidyl-peptidase activity"/>
    <property type="evidence" value="ECO:0007669"/>
    <property type="project" value="UniProtKB-EC"/>
</dbReference>
<dbReference type="EC" id="3.4.14.10" evidence="4"/>
<keyword evidence="7 15" id="KW-0479">Metal-binding</keyword>
<evidence type="ECO:0000256" key="10">
    <source>
        <dbReference type="ARBA" id="ARBA00022825"/>
    </source>
</evidence>
<dbReference type="Pfam" id="PF00082">
    <property type="entry name" value="Peptidase_S8"/>
    <property type="match status" value="1"/>
</dbReference>
<evidence type="ECO:0000256" key="2">
    <source>
        <dbReference type="ARBA" id="ARBA00002451"/>
    </source>
</evidence>
<keyword evidence="5" id="KW-0964">Secreted</keyword>
<dbReference type="EMBL" id="JH795869">
    <property type="protein sequence ID" value="EJT99514.1"/>
    <property type="molecule type" value="Genomic_DNA"/>
</dbReference>
<dbReference type="Proteomes" id="UP000030653">
    <property type="component" value="Unassembled WGS sequence"/>
</dbReference>
<organism evidence="18 19">
    <name type="scientific">Dacryopinax primogenitus (strain DJM 731)</name>
    <name type="common">Brown rot fungus</name>
    <dbReference type="NCBI Taxonomy" id="1858805"/>
    <lineage>
        <taxon>Eukaryota</taxon>
        <taxon>Fungi</taxon>
        <taxon>Dikarya</taxon>
        <taxon>Basidiomycota</taxon>
        <taxon>Agaricomycotina</taxon>
        <taxon>Dacrymycetes</taxon>
        <taxon>Dacrymycetales</taxon>
        <taxon>Dacrymycetaceae</taxon>
        <taxon>Dacryopinax</taxon>
    </lineage>
</organism>
<evidence type="ECO:0000256" key="7">
    <source>
        <dbReference type="ARBA" id="ARBA00022723"/>
    </source>
</evidence>
<evidence type="ECO:0000256" key="4">
    <source>
        <dbReference type="ARBA" id="ARBA00012462"/>
    </source>
</evidence>
<gene>
    <name evidence="18" type="ORF">DACRYDRAFT_23637</name>
</gene>
<keyword evidence="14" id="KW-0325">Glycoprotein</keyword>
<comment type="subcellular location">
    <subcellularLocation>
        <location evidence="3">Secreted</location>
        <location evidence="3">Extracellular space</location>
    </subcellularLocation>
</comment>
<name>M5FV78_DACPD</name>
<keyword evidence="19" id="KW-1185">Reference proteome</keyword>
<comment type="cofactor">
    <cofactor evidence="15">
        <name>Ca(2+)</name>
        <dbReference type="ChEBI" id="CHEBI:29108"/>
    </cofactor>
    <text evidence="15">Binds 1 Ca(2+) ion per subunit.</text>
</comment>
<dbReference type="SMART" id="SM00944">
    <property type="entry name" value="Pro-kuma_activ"/>
    <property type="match status" value="1"/>
</dbReference>
<keyword evidence="10 15" id="KW-0720">Serine protease</keyword>
<dbReference type="GO" id="GO:0005576">
    <property type="term" value="C:extracellular region"/>
    <property type="evidence" value="ECO:0007669"/>
    <property type="project" value="UniProtKB-SubCell"/>
</dbReference>